<evidence type="ECO:0000313" key="3">
    <source>
        <dbReference type="Proteomes" id="UP000291822"/>
    </source>
</evidence>
<sequence>MRLTSSHLWLYLCALLGLALAVPARADTVLAARTISAPGVKLQDVQIRVGEDGQGGLTVRIKASRAEVSAIGWRRVGMDMQGVLSRDTHLRWLFDGTLKMTGAPGGALSDATVNLVLDDAANTFQADLSQGKATASTALPLDQPTHAQISLSDLPSGWLQGLLAGAWSGRLTGGRVDAELALDIQQNGVQASGQFGLTELGFDTPTGTMAGQKVNATGRLNLDTTSGPTRIGLDGSLRGGELLMGPVYAKLPDHAVQLGLDASAKNGAVDLSRLRIGDADALQLDGSLGFDAKGNLQRLTFSKFEASFPAAYQRYGQSWLATMGMRNARINGQLSGALDMDDDGLRSFAFDTDGLDFADGDGRMSVAGLKGGMDWTLRGDRPATTLSWRSLQIYRLANGAAQTSWLSRDGTLAMQKPVDISVLNGRLHLDALDWRPAAARGKRFSTSMALTGVDMAAFSRTMGWPEFPGTLGGAIPSLRWVDDRVELEGGLSVNVFDGFVDVTRLSLQDPFGTSPVLAGDVTLRQLDLGAMTSVFDIGNITGRMDGSIEDLRLVNWSPVAFQARLLAGSGGRISQRAVNSIVSVGGGGIAAGLQGAVLKLFKTFGYKRIGLNCTLQGNVCRMSGLDGADADGYTIVEGSGIPRLQVVGHQTQVDWPTLVRRLKAATEGTTPEVH</sequence>
<organism evidence="2 3">
    <name type="scientific">Dyella soli</name>
    <dbReference type="NCBI Taxonomy" id="522319"/>
    <lineage>
        <taxon>Bacteria</taxon>
        <taxon>Pseudomonadati</taxon>
        <taxon>Pseudomonadota</taxon>
        <taxon>Gammaproteobacteria</taxon>
        <taxon>Lysobacterales</taxon>
        <taxon>Rhodanobacteraceae</taxon>
        <taxon>Dyella</taxon>
    </lineage>
</organism>
<feature type="signal peptide" evidence="1">
    <location>
        <begin position="1"/>
        <end position="26"/>
    </location>
</feature>
<accession>A0A4R0YZA9</accession>
<reference evidence="2 3" key="1">
    <citation type="submission" date="2019-02" db="EMBL/GenBank/DDBJ databases">
        <title>Dyella amyloliquefaciens sp. nov., isolated from forest soil.</title>
        <authorList>
            <person name="Gao Z.-H."/>
            <person name="Qiu L.-H."/>
        </authorList>
    </citation>
    <scope>NUCLEOTIDE SEQUENCE [LARGE SCALE GENOMIC DNA]</scope>
    <source>
        <strain evidence="2 3">KACC 12747</strain>
    </source>
</reference>
<keyword evidence="3" id="KW-1185">Reference proteome</keyword>
<evidence type="ECO:0000313" key="2">
    <source>
        <dbReference type="EMBL" id="TCI12759.1"/>
    </source>
</evidence>
<protein>
    <recommendedName>
        <fullName evidence="4">Dicarboxylate transport domain-containing protein</fullName>
    </recommendedName>
</protein>
<dbReference type="EMBL" id="SJTG01000001">
    <property type="protein sequence ID" value="TCI12759.1"/>
    <property type="molecule type" value="Genomic_DNA"/>
</dbReference>
<comment type="caution">
    <text evidence="2">The sequence shown here is derived from an EMBL/GenBank/DDBJ whole genome shotgun (WGS) entry which is preliminary data.</text>
</comment>
<evidence type="ECO:0008006" key="4">
    <source>
        <dbReference type="Google" id="ProtNLM"/>
    </source>
</evidence>
<dbReference type="RefSeq" id="WP_131150462.1">
    <property type="nucleotide sequence ID" value="NZ_SJTG01000001.1"/>
</dbReference>
<evidence type="ECO:0000256" key="1">
    <source>
        <dbReference type="SAM" id="SignalP"/>
    </source>
</evidence>
<feature type="chain" id="PRO_5020652865" description="Dicarboxylate transport domain-containing protein" evidence="1">
    <location>
        <begin position="27"/>
        <end position="674"/>
    </location>
</feature>
<dbReference type="Proteomes" id="UP000291822">
    <property type="component" value="Unassembled WGS sequence"/>
</dbReference>
<dbReference type="AlphaFoldDB" id="A0A4R0YZA9"/>
<proteinExistence type="predicted"/>
<gene>
    <name evidence="2" type="ORF">EZM97_05355</name>
</gene>
<name>A0A4R0YZA9_9GAMM</name>
<keyword evidence="1" id="KW-0732">Signal</keyword>